<dbReference type="PANTHER" id="PTHR42784:SF1">
    <property type="entry name" value="PYRANOSE 2-OXIDASE"/>
    <property type="match status" value="1"/>
</dbReference>
<evidence type="ECO:0000256" key="2">
    <source>
        <dbReference type="ARBA" id="ARBA00010790"/>
    </source>
</evidence>
<comment type="cofactor">
    <cofactor evidence="1">
        <name>FAD</name>
        <dbReference type="ChEBI" id="CHEBI:57692"/>
    </cofactor>
</comment>
<dbReference type="EMBL" id="JBFXLS010000090">
    <property type="protein sequence ID" value="KAL2817698.1"/>
    <property type="molecule type" value="Genomic_DNA"/>
</dbReference>
<evidence type="ECO:0000256" key="4">
    <source>
        <dbReference type="ARBA" id="ARBA00022827"/>
    </source>
</evidence>
<evidence type="ECO:0000259" key="7">
    <source>
        <dbReference type="Pfam" id="PF05199"/>
    </source>
</evidence>
<proteinExistence type="inferred from homology"/>
<evidence type="ECO:0000256" key="5">
    <source>
        <dbReference type="ARBA" id="ARBA00023002"/>
    </source>
</evidence>
<keyword evidence="3" id="KW-0285">Flavoprotein</keyword>
<evidence type="ECO:0000313" key="9">
    <source>
        <dbReference type="Proteomes" id="UP001610335"/>
    </source>
</evidence>
<accession>A0ABR4HQD8</accession>
<evidence type="ECO:0000259" key="6">
    <source>
        <dbReference type="Pfam" id="PF00732"/>
    </source>
</evidence>
<dbReference type="Pfam" id="PF00732">
    <property type="entry name" value="GMC_oxred_N"/>
    <property type="match status" value="1"/>
</dbReference>
<dbReference type="Gene3D" id="3.50.50.60">
    <property type="entry name" value="FAD/NAD(P)-binding domain"/>
    <property type="match status" value="2"/>
</dbReference>
<keyword evidence="9" id="KW-1185">Reference proteome</keyword>
<dbReference type="PANTHER" id="PTHR42784">
    <property type="entry name" value="PYRANOSE 2-OXIDASE"/>
    <property type="match status" value="1"/>
</dbReference>
<dbReference type="Proteomes" id="UP001610335">
    <property type="component" value="Unassembled WGS sequence"/>
</dbReference>
<dbReference type="InterPro" id="IPR036188">
    <property type="entry name" value="FAD/NAD-bd_sf"/>
</dbReference>
<dbReference type="InterPro" id="IPR007867">
    <property type="entry name" value="GMC_OxRtase_C"/>
</dbReference>
<dbReference type="SUPFAM" id="SSF51905">
    <property type="entry name" value="FAD/NAD(P)-binding domain"/>
    <property type="match status" value="1"/>
</dbReference>
<feature type="domain" description="Glucose-methanol-choline oxidoreductase C-terminal" evidence="7">
    <location>
        <begin position="542"/>
        <end position="606"/>
    </location>
</feature>
<evidence type="ECO:0000256" key="3">
    <source>
        <dbReference type="ARBA" id="ARBA00022630"/>
    </source>
</evidence>
<comment type="similarity">
    <text evidence="2">Belongs to the GMC oxidoreductase family.</text>
</comment>
<evidence type="ECO:0000313" key="8">
    <source>
        <dbReference type="EMBL" id="KAL2817698.1"/>
    </source>
</evidence>
<dbReference type="InterPro" id="IPR051473">
    <property type="entry name" value="P2Ox-like"/>
</dbReference>
<sequence length="613" mass="67245">MFIIKYITDTIVPDTEVVLRTSEDAWMGRGGEYMDASWQFILDEEAFPGTFEFKFAIPPNRWMDGPNITINRPVDGDVFVYTDETVHFPDFAGLVVENGIVAQTLLKRDLGNIHYDVIVVGSGMGGGILASALADRGKNVLVLEAGPLLFPTHVGNLPRRLLIGKFDKHIWSLWEKFKVVNYTQGQGSHYHGAQGFNLGGRSLFWGSLIPSLSPWELNAWPPAVKNYLTSPQGSTGYDKAKRVFNADIPALSPFQREARIILTRIRKLQDWDPQPSPVAVEYIGATNLSIPAGIFSAADLLLEDVLAQEPPVLTPTGRNPLTVNLNHAVHRVTKDQRDPTIITGVQCYDLLAQKERIYQADKVVLCAGTIESAKIALQSNLADPNRKIGKGITDHTIMYRHFTIPSAYWNRRGVASPGGESAKFLITHPAAADDLHSFDIVLELGSQFNQGRYVDPDHLAQDQAIPGGMLCEIVFQFYAPLMDSNTVETVGTDPVNPVRVFMAAVEPPNNMINEAKTIAQAVFVEFGAMSIENEPPLTVGGTANLITAPLGGVAHEVGTLRMAENNRGVVDEHLRFLHYRNLYACDNSVFPVSPCGNPSLTLAALALRLAKGL</sequence>
<organism evidence="8 9">
    <name type="scientific">Aspergillus cavernicola</name>
    <dbReference type="NCBI Taxonomy" id="176166"/>
    <lineage>
        <taxon>Eukaryota</taxon>
        <taxon>Fungi</taxon>
        <taxon>Dikarya</taxon>
        <taxon>Ascomycota</taxon>
        <taxon>Pezizomycotina</taxon>
        <taxon>Eurotiomycetes</taxon>
        <taxon>Eurotiomycetidae</taxon>
        <taxon>Eurotiales</taxon>
        <taxon>Aspergillaceae</taxon>
        <taxon>Aspergillus</taxon>
        <taxon>Aspergillus subgen. Nidulantes</taxon>
    </lineage>
</organism>
<dbReference type="InterPro" id="IPR000172">
    <property type="entry name" value="GMC_OxRdtase_N"/>
</dbReference>
<protein>
    <recommendedName>
        <fullName evidence="10">GMC family oxidoreductase</fullName>
    </recommendedName>
</protein>
<evidence type="ECO:0000256" key="1">
    <source>
        <dbReference type="ARBA" id="ARBA00001974"/>
    </source>
</evidence>
<keyword evidence="5" id="KW-0560">Oxidoreductase</keyword>
<keyword evidence="4" id="KW-0274">FAD</keyword>
<reference evidence="8 9" key="1">
    <citation type="submission" date="2024-07" db="EMBL/GenBank/DDBJ databases">
        <title>Section-level genome sequencing and comparative genomics of Aspergillus sections Usti and Cavernicolus.</title>
        <authorList>
            <consortium name="Lawrence Berkeley National Laboratory"/>
            <person name="Nybo J.L."/>
            <person name="Vesth T.C."/>
            <person name="Theobald S."/>
            <person name="Frisvad J.C."/>
            <person name="Larsen T.O."/>
            <person name="Kjaerboelling I."/>
            <person name="Rothschild-Mancinelli K."/>
            <person name="Lyhne E.K."/>
            <person name="Kogle M.E."/>
            <person name="Barry K."/>
            <person name="Clum A."/>
            <person name="Na H."/>
            <person name="Ledsgaard L."/>
            <person name="Lin J."/>
            <person name="Lipzen A."/>
            <person name="Kuo A."/>
            <person name="Riley R."/>
            <person name="Mondo S."/>
            <person name="LaButti K."/>
            <person name="Haridas S."/>
            <person name="Pangalinan J."/>
            <person name="Salamov A.A."/>
            <person name="Simmons B.A."/>
            <person name="Magnuson J.K."/>
            <person name="Chen J."/>
            <person name="Drula E."/>
            <person name="Henrissat B."/>
            <person name="Wiebenga A."/>
            <person name="Lubbers R.J."/>
            <person name="Gomes A.C."/>
            <person name="Makela M.R."/>
            <person name="Stajich J."/>
            <person name="Grigoriev I.V."/>
            <person name="Mortensen U.H."/>
            <person name="De vries R.P."/>
            <person name="Baker S.E."/>
            <person name="Andersen M.R."/>
        </authorList>
    </citation>
    <scope>NUCLEOTIDE SEQUENCE [LARGE SCALE GENOMIC DNA]</scope>
    <source>
        <strain evidence="8 9">CBS 600.67</strain>
    </source>
</reference>
<name>A0ABR4HQD8_9EURO</name>
<comment type="caution">
    <text evidence="8">The sequence shown here is derived from an EMBL/GenBank/DDBJ whole genome shotgun (WGS) entry which is preliminary data.</text>
</comment>
<dbReference type="Pfam" id="PF05199">
    <property type="entry name" value="GMC_oxred_C"/>
    <property type="match status" value="1"/>
</dbReference>
<evidence type="ECO:0008006" key="10">
    <source>
        <dbReference type="Google" id="ProtNLM"/>
    </source>
</evidence>
<feature type="domain" description="Glucose-methanol-choline oxidoreductase N-terminal" evidence="6">
    <location>
        <begin position="317"/>
        <end position="396"/>
    </location>
</feature>
<gene>
    <name evidence="8" type="ORF">BDW59DRAFT_165854</name>
</gene>